<dbReference type="Proteomes" id="UP000635565">
    <property type="component" value="Unassembled WGS sequence"/>
</dbReference>
<sequence>MECSEPGAISNEELIAYLEGEKVRSAVVEHLARCQKCSSQLASYRHVERRLSQKLYRWDCPSNQVLGDFALGLMNGEHAVAIQAHLRMCVLCSAEMVTLTNFLAADPLPVAIGRVVSPVASHNAQQPLQDIKRTLGQVREQTLDGVRRIAALLLPPQPGFAYQRSLGQPDLAWPRNYQAEDVTISLQLENSPRQRGALQLIGLVTRQGKAIDALQGTPAQLMTANGVIQTQHIDELGNVVFPALQPTTYTIELQLPEGIVVIDQLPVQEAR</sequence>
<evidence type="ECO:0000313" key="1">
    <source>
        <dbReference type="EMBL" id="GHO85015.1"/>
    </source>
</evidence>
<dbReference type="RefSeq" id="WP_201362631.1">
    <property type="nucleotide sequence ID" value="NZ_BNJJ01000007.1"/>
</dbReference>
<proteinExistence type="predicted"/>
<evidence type="ECO:0000313" key="2">
    <source>
        <dbReference type="Proteomes" id="UP000635565"/>
    </source>
</evidence>
<name>A0ABQ3VG67_9CHLR</name>
<comment type="caution">
    <text evidence="1">The sequence shown here is derived from an EMBL/GenBank/DDBJ whole genome shotgun (WGS) entry which is preliminary data.</text>
</comment>
<accession>A0ABQ3VG67</accession>
<reference evidence="1 2" key="1">
    <citation type="journal article" date="2021" name="Int. J. Syst. Evol. Microbiol.">
        <title>Reticulibacter mediterranei gen. nov., sp. nov., within the new family Reticulibacteraceae fam. nov., and Ktedonospora formicarum gen. nov., sp. nov., Ktedonobacter robiniae sp. nov., Dictyobacter formicarum sp. nov. and Dictyobacter arantiisoli sp. nov., belonging to the class Ktedonobacteria.</title>
        <authorList>
            <person name="Yabe S."/>
            <person name="Zheng Y."/>
            <person name="Wang C.M."/>
            <person name="Sakai Y."/>
            <person name="Abe K."/>
            <person name="Yokota A."/>
            <person name="Donadio S."/>
            <person name="Cavaletti L."/>
            <person name="Monciardini P."/>
        </authorList>
    </citation>
    <scope>NUCLEOTIDE SEQUENCE [LARGE SCALE GENOMIC DNA]</scope>
    <source>
        <strain evidence="1 2">SOSP1-9</strain>
    </source>
</reference>
<evidence type="ECO:0008006" key="3">
    <source>
        <dbReference type="Google" id="ProtNLM"/>
    </source>
</evidence>
<keyword evidence="2" id="KW-1185">Reference proteome</keyword>
<dbReference type="EMBL" id="BNJJ01000007">
    <property type="protein sequence ID" value="GHO85015.1"/>
    <property type="molecule type" value="Genomic_DNA"/>
</dbReference>
<organism evidence="1 2">
    <name type="scientific">Dictyobacter formicarum</name>
    <dbReference type="NCBI Taxonomy" id="2778368"/>
    <lineage>
        <taxon>Bacteria</taxon>
        <taxon>Bacillati</taxon>
        <taxon>Chloroflexota</taxon>
        <taxon>Ktedonobacteria</taxon>
        <taxon>Ktedonobacterales</taxon>
        <taxon>Dictyobacteraceae</taxon>
        <taxon>Dictyobacter</taxon>
    </lineage>
</organism>
<protein>
    <recommendedName>
        <fullName evidence="3">Zinc-finger domain-containing protein</fullName>
    </recommendedName>
</protein>
<gene>
    <name evidence="1" type="ORF">KSZ_30210</name>
</gene>